<evidence type="ECO:0000313" key="2">
    <source>
        <dbReference type="EMBL" id="KAF2489517.1"/>
    </source>
</evidence>
<organism evidence="2 3">
    <name type="scientific">Lophium mytilinum</name>
    <dbReference type="NCBI Taxonomy" id="390894"/>
    <lineage>
        <taxon>Eukaryota</taxon>
        <taxon>Fungi</taxon>
        <taxon>Dikarya</taxon>
        <taxon>Ascomycota</taxon>
        <taxon>Pezizomycotina</taxon>
        <taxon>Dothideomycetes</taxon>
        <taxon>Pleosporomycetidae</taxon>
        <taxon>Mytilinidiales</taxon>
        <taxon>Mytilinidiaceae</taxon>
        <taxon>Lophium</taxon>
    </lineage>
</organism>
<gene>
    <name evidence="2" type="ORF">BU16DRAFT_598576</name>
</gene>
<feature type="domain" description="DUF3669" evidence="1">
    <location>
        <begin position="233"/>
        <end position="297"/>
    </location>
</feature>
<sequence>MLPSSSISFRCIGKGNCGSIWASDGDTTVSSDAIKREDMNPGRSVRNDYETHQRIIDAFSNTSTTMPHLVPECRALIEQSDSKWWEEMSHRFPKRLDHCTSLVTERIPRIPRPGRDYLVDLFCPPSRKEFTKSNRADEDCLIRAYLGRRRRRTGPTKSALQLFSLRNYPLHIDQMEQLQLDTLAYANAMADALAVMHWAAKVDASDVEFVLAPPRKPGLPTSFKSTGLGEHVIWILDFDCCKPITMDIAGVEQACHAFFLNDPYYPRPYSTAIEDQDLWEGFRIRFLATSYRLLGAQSPYETLPLLLMDKIEECAMDRLRRKREIMEREKRDQT</sequence>
<dbReference type="InterPro" id="IPR022137">
    <property type="entry name" value="Znf_prot_DUF3669"/>
</dbReference>
<dbReference type="Pfam" id="PF12417">
    <property type="entry name" value="DUF3669"/>
    <property type="match status" value="1"/>
</dbReference>
<evidence type="ECO:0000313" key="3">
    <source>
        <dbReference type="Proteomes" id="UP000799750"/>
    </source>
</evidence>
<protein>
    <recommendedName>
        <fullName evidence="1">DUF3669 domain-containing protein</fullName>
    </recommendedName>
</protein>
<dbReference type="EMBL" id="MU004199">
    <property type="protein sequence ID" value="KAF2489517.1"/>
    <property type="molecule type" value="Genomic_DNA"/>
</dbReference>
<keyword evidence="3" id="KW-1185">Reference proteome</keyword>
<evidence type="ECO:0000259" key="1">
    <source>
        <dbReference type="Pfam" id="PF12417"/>
    </source>
</evidence>
<dbReference type="PANTHER" id="PTHR40780:SF3">
    <property type="entry name" value="DUF3669 DOMAIN-CONTAINING PROTEIN"/>
    <property type="match status" value="1"/>
</dbReference>
<accession>A0A6A6QDI4</accession>
<reference evidence="2" key="1">
    <citation type="journal article" date="2020" name="Stud. Mycol.">
        <title>101 Dothideomycetes genomes: a test case for predicting lifestyles and emergence of pathogens.</title>
        <authorList>
            <person name="Haridas S."/>
            <person name="Albert R."/>
            <person name="Binder M."/>
            <person name="Bloem J."/>
            <person name="Labutti K."/>
            <person name="Salamov A."/>
            <person name="Andreopoulos B."/>
            <person name="Baker S."/>
            <person name="Barry K."/>
            <person name="Bills G."/>
            <person name="Bluhm B."/>
            <person name="Cannon C."/>
            <person name="Castanera R."/>
            <person name="Culley D."/>
            <person name="Daum C."/>
            <person name="Ezra D."/>
            <person name="Gonzalez J."/>
            <person name="Henrissat B."/>
            <person name="Kuo A."/>
            <person name="Liang C."/>
            <person name="Lipzen A."/>
            <person name="Lutzoni F."/>
            <person name="Magnuson J."/>
            <person name="Mondo S."/>
            <person name="Nolan M."/>
            <person name="Ohm R."/>
            <person name="Pangilinan J."/>
            <person name="Park H.-J."/>
            <person name="Ramirez L."/>
            <person name="Alfaro M."/>
            <person name="Sun H."/>
            <person name="Tritt A."/>
            <person name="Yoshinaga Y."/>
            <person name="Zwiers L.-H."/>
            <person name="Turgeon B."/>
            <person name="Goodwin S."/>
            <person name="Spatafora J."/>
            <person name="Crous P."/>
            <person name="Grigoriev I."/>
        </authorList>
    </citation>
    <scope>NUCLEOTIDE SEQUENCE</scope>
    <source>
        <strain evidence="2">CBS 269.34</strain>
    </source>
</reference>
<dbReference type="OrthoDB" id="2993351at2759"/>
<dbReference type="AlphaFoldDB" id="A0A6A6QDI4"/>
<dbReference type="PANTHER" id="PTHR40780">
    <property type="entry name" value="DUF3669 DOMAIN-CONTAINING PROTEIN"/>
    <property type="match status" value="1"/>
</dbReference>
<name>A0A6A6QDI4_9PEZI</name>
<dbReference type="Proteomes" id="UP000799750">
    <property type="component" value="Unassembled WGS sequence"/>
</dbReference>
<proteinExistence type="predicted"/>